<sequence>NAEHLFKAGVPVVKDHEIASNGNKRTLWVNAKVDENPQVMRDVKEKFLRYYTVTLNNYEVTGRYLPNPYVIEVDATE</sequence>
<feature type="non-terminal residue" evidence="1">
    <location>
        <position position="1"/>
    </location>
</feature>
<dbReference type="Proteomes" id="UP001168423">
    <property type="component" value="Unassembled WGS sequence"/>
</dbReference>
<gene>
    <name evidence="1" type="ORF">FGW20_03775</name>
</gene>
<name>A0ABT8LZG2_9EURY</name>
<keyword evidence="2" id="KW-1185">Reference proteome</keyword>
<organism evidence="1 2">
    <name type="scientific">Methanoculleus methanifontis</name>
    <dbReference type="NCBI Taxonomy" id="2584086"/>
    <lineage>
        <taxon>Archaea</taxon>
        <taxon>Methanobacteriati</taxon>
        <taxon>Methanobacteriota</taxon>
        <taxon>Stenosarchaea group</taxon>
        <taxon>Methanomicrobia</taxon>
        <taxon>Methanomicrobiales</taxon>
        <taxon>Methanomicrobiaceae</taxon>
        <taxon>Methanoculleus</taxon>
    </lineage>
</organism>
<comment type="caution">
    <text evidence="1">The sequence shown here is derived from an EMBL/GenBank/DDBJ whole genome shotgun (WGS) entry which is preliminary data.</text>
</comment>
<proteinExistence type="predicted"/>
<evidence type="ECO:0000313" key="2">
    <source>
        <dbReference type="Proteomes" id="UP001168423"/>
    </source>
</evidence>
<reference evidence="1" key="1">
    <citation type="submission" date="2019-05" db="EMBL/GenBank/DDBJ databases">
        <title>Isolation and characterization of methanogens from the cold seep sediment at Four-Way Closure Ridge.</title>
        <authorList>
            <person name="You Y.-T."/>
            <person name="Chen S.-C."/>
            <person name="Zhang W.-L."/>
            <person name="Lai M.-C."/>
        </authorList>
    </citation>
    <scope>NUCLEOTIDE SEQUENCE</scope>
    <source>
        <strain evidence="1">FWC-SCC3</strain>
    </source>
</reference>
<evidence type="ECO:0000313" key="1">
    <source>
        <dbReference type="EMBL" id="MDN7012174.1"/>
    </source>
</evidence>
<accession>A0ABT8LZG2</accession>
<protein>
    <submittedName>
        <fullName evidence="1">Formylmethanofuran dehydrogenase subunit A</fullName>
    </submittedName>
</protein>
<dbReference type="EMBL" id="VCYI01000003">
    <property type="protein sequence ID" value="MDN7012174.1"/>
    <property type="molecule type" value="Genomic_DNA"/>
</dbReference>